<sequence>MKALVMHRYKQLSYEEVPEPKIASERDLIVKVKAAAICGSDVHGFDGSTGRRKPPVIMGHEASGEIVAIGNGVSGFAMGDRVTFDSTIYCGSCYYCRRGLVNLCDNRRVLGVSCEEYRQDGCFAEYVRIPDHIAYRLPEGLSFVDASLTEPAAVAAHAMSITPIELNDTMAVVGTGLIGLLLIQFLKSAASGRVIAIDTDEKRLAMARSLGADMAINPASGTTADEIREITQGLGADRVFEAVGASAPIQTALEVVRKGGSLTLIGNVSPKIELPLQSVVTRQITLFGSCAISGEYPAVLDMMLRNKIDLDPLISAVAPLSEGQSWFDRLYNREPGLLKVVLEP</sequence>
<dbReference type="InterPro" id="IPR036291">
    <property type="entry name" value="NAD(P)-bd_dom_sf"/>
</dbReference>
<gene>
    <name evidence="7" type="ordered locus">Spirs_3602</name>
</gene>
<dbReference type="RefSeq" id="WP_013256149.1">
    <property type="nucleotide sequence ID" value="NC_014364.1"/>
</dbReference>
<keyword evidence="2 4" id="KW-0862">Zinc</keyword>
<evidence type="ECO:0000259" key="5">
    <source>
        <dbReference type="Pfam" id="PF00107"/>
    </source>
</evidence>
<evidence type="ECO:0000259" key="6">
    <source>
        <dbReference type="Pfam" id="PF08240"/>
    </source>
</evidence>
<dbReference type="GO" id="GO:0008270">
    <property type="term" value="F:zinc ion binding"/>
    <property type="evidence" value="ECO:0007669"/>
    <property type="project" value="InterPro"/>
</dbReference>
<evidence type="ECO:0000256" key="2">
    <source>
        <dbReference type="ARBA" id="ARBA00022833"/>
    </source>
</evidence>
<dbReference type="SUPFAM" id="SSF50129">
    <property type="entry name" value="GroES-like"/>
    <property type="match status" value="1"/>
</dbReference>
<evidence type="ECO:0000313" key="7">
    <source>
        <dbReference type="EMBL" id="ADK82690.1"/>
    </source>
</evidence>
<evidence type="ECO:0000313" key="8">
    <source>
        <dbReference type="Proteomes" id="UP000002318"/>
    </source>
</evidence>
<dbReference type="PROSITE" id="PS00059">
    <property type="entry name" value="ADH_ZINC"/>
    <property type="match status" value="1"/>
</dbReference>
<dbReference type="Gene3D" id="3.40.50.720">
    <property type="entry name" value="NAD(P)-binding Rossmann-like Domain"/>
    <property type="match status" value="1"/>
</dbReference>
<feature type="domain" description="Alcohol dehydrogenase-like C-terminal" evidence="5">
    <location>
        <begin position="178"/>
        <end position="303"/>
    </location>
</feature>
<dbReference type="Gene3D" id="3.90.180.10">
    <property type="entry name" value="Medium-chain alcohol dehydrogenases, catalytic domain"/>
    <property type="match status" value="1"/>
</dbReference>
<keyword evidence="1 4" id="KW-0479">Metal-binding</keyword>
<evidence type="ECO:0000256" key="1">
    <source>
        <dbReference type="ARBA" id="ARBA00022723"/>
    </source>
</evidence>
<dbReference type="STRING" id="573413.Spirs_3602"/>
<dbReference type="PANTHER" id="PTHR43401">
    <property type="entry name" value="L-THREONINE 3-DEHYDROGENASE"/>
    <property type="match status" value="1"/>
</dbReference>
<comment type="similarity">
    <text evidence="4">Belongs to the zinc-containing alcohol dehydrogenase family.</text>
</comment>
<dbReference type="eggNOG" id="COG1063">
    <property type="taxonomic scope" value="Bacteria"/>
</dbReference>
<dbReference type="InterPro" id="IPR011032">
    <property type="entry name" value="GroES-like_sf"/>
</dbReference>
<dbReference type="EMBL" id="CP002116">
    <property type="protein sequence ID" value="ADK82690.1"/>
    <property type="molecule type" value="Genomic_DNA"/>
</dbReference>
<accession>E1R7I5</accession>
<protein>
    <submittedName>
        <fullName evidence="7">Alcohol dehydrogenase GroES domain protein</fullName>
    </submittedName>
</protein>
<dbReference type="KEGG" id="ssm:Spirs_3602"/>
<reference evidence="7 8" key="1">
    <citation type="journal article" date="2010" name="Stand. Genomic Sci.">
        <title>Complete genome sequence of Spirochaeta smaragdinae type strain (SEBR 4228).</title>
        <authorList>
            <person name="Mavromatis K."/>
            <person name="Yasawong M."/>
            <person name="Chertkov O."/>
            <person name="Lapidus A."/>
            <person name="Lucas S."/>
            <person name="Nolan M."/>
            <person name="Del Rio T.G."/>
            <person name="Tice H."/>
            <person name="Cheng J.F."/>
            <person name="Pitluck S."/>
            <person name="Liolios K."/>
            <person name="Ivanova N."/>
            <person name="Tapia R."/>
            <person name="Han C."/>
            <person name="Bruce D."/>
            <person name="Goodwin L."/>
            <person name="Pati A."/>
            <person name="Chen A."/>
            <person name="Palaniappan K."/>
            <person name="Land M."/>
            <person name="Hauser L."/>
            <person name="Chang Y.J."/>
            <person name="Jeffries C.D."/>
            <person name="Detter J.C."/>
            <person name="Rohde M."/>
            <person name="Brambilla E."/>
            <person name="Spring S."/>
            <person name="Goker M."/>
            <person name="Sikorski J."/>
            <person name="Woyke T."/>
            <person name="Bristow J."/>
            <person name="Eisen J.A."/>
            <person name="Markowitz V."/>
            <person name="Hugenholtz P."/>
            <person name="Klenk H.P."/>
            <person name="Kyrpides N.C."/>
        </authorList>
    </citation>
    <scope>NUCLEOTIDE SEQUENCE [LARGE SCALE GENOMIC DNA]</scope>
    <source>
        <strain evidence="8">DSM 11293 / JCM 15392 / SEBR 4228</strain>
    </source>
</reference>
<dbReference type="CDD" id="cd08236">
    <property type="entry name" value="sugar_DH"/>
    <property type="match status" value="1"/>
</dbReference>
<dbReference type="Pfam" id="PF08240">
    <property type="entry name" value="ADH_N"/>
    <property type="match status" value="1"/>
</dbReference>
<dbReference type="Pfam" id="PF00107">
    <property type="entry name" value="ADH_zinc_N"/>
    <property type="match status" value="1"/>
</dbReference>
<dbReference type="InterPro" id="IPR050129">
    <property type="entry name" value="Zn_alcohol_dh"/>
</dbReference>
<dbReference type="AlphaFoldDB" id="E1R7I5"/>
<keyword evidence="3" id="KW-0560">Oxidoreductase</keyword>
<dbReference type="PANTHER" id="PTHR43401:SF2">
    <property type="entry name" value="L-THREONINE 3-DEHYDROGENASE"/>
    <property type="match status" value="1"/>
</dbReference>
<evidence type="ECO:0000256" key="4">
    <source>
        <dbReference type="RuleBase" id="RU361277"/>
    </source>
</evidence>
<name>E1R7I5_SEDSS</name>
<organism evidence="7 8">
    <name type="scientific">Sediminispirochaeta smaragdinae (strain DSM 11293 / JCM 15392 / SEBR 4228)</name>
    <name type="common">Spirochaeta smaragdinae</name>
    <dbReference type="NCBI Taxonomy" id="573413"/>
    <lineage>
        <taxon>Bacteria</taxon>
        <taxon>Pseudomonadati</taxon>
        <taxon>Spirochaetota</taxon>
        <taxon>Spirochaetia</taxon>
        <taxon>Spirochaetales</taxon>
        <taxon>Spirochaetaceae</taxon>
        <taxon>Sediminispirochaeta</taxon>
    </lineage>
</organism>
<dbReference type="OrthoDB" id="9791234at2"/>
<dbReference type="GO" id="GO:0016491">
    <property type="term" value="F:oxidoreductase activity"/>
    <property type="evidence" value="ECO:0007669"/>
    <property type="project" value="UniProtKB-KW"/>
</dbReference>
<comment type="cofactor">
    <cofactor evidence="4">
        <name>Zn(2+)</name>
        <dbReference type="ChEBI" id="CHEBI:29105"/>
    </cofactor>
</comment>
<feature type="domain" description="Alcohol dehydrogenase-like N-terminal" evidence="6">
    <location>
        <begin position="26"/>
        <end position="139"/>
    </location>
</feature>
<evidence type="ECO:0000256" key="3">
    <source>
        <dbReference type="ARBA" id="ARBA00023002"/>
    </source>
</evidence>
<dbReference type="InterPro" id="IPR002328">
    <property type="entry name" value="ADH_Zn_CS"/>
</dbReference>
<keyword evidence="8" id="KW-1185">Reference proteome</keyword>
<dbReference type="HOGENOM" id="CLU_026673_11_0_12"/>
<proteinExistence type="inferred from homology"/>
<dbReference type="InterPro" id="IPR013149">
    <property type="entry name" value="ADH-like_C"/>
</dbReference>
<dbReference type="Proteomes" id="UP000002318">
    <property type="component" value="Chromosome"/>
</dbReference>
<dbReference type="SUPFAM" id="SSF51735">
    <property type="entry name" value="NAD(P)-binding Rossmann-fold domains"/>
    <property type="match status" value="1"/>
</dbReference>
<dbReference type="InterPro" id="IPR013154">
    <property type="entry name" value="ADH-like_N"/>
</dbReference>